<proteinExistence type="predicted"/>
<dbReference type="Gramene" id="PGSC0003DMT400018013">
    <property type="protein sequence ID" value="PGSC0003DMT400018013"/>
    <property type="gene ID" value="PGSC0003DMG400006996"/>
</dbReference>
<keyword evidence="2" id="KW-1185">Reference proteome</keyword>
<reference evidence="2" key="1">
    <citation type="journal article" date="2011" name="Nature">
        <title>Genome sequence and analysis of the tuber crop potato.</title>
        <authorList>
            <consortium name="The Potato Genome Sequencing Consortium"/>
        </authorList>
    </citation>
    <scope>NUCLEOTIDE SEQUENCE [LARGE SCALE GENOMIC DNA]</scope>
    <source>
        <strain evidence="2">cv. DM1-3 516 R44</strain>
    </source>
</reference>
<organism evidence="1 2">
    <name type="scientific">Solanum tuberosum</name>
    <name type="common">Potato</name>
    <dbReference type="NCBI Taxonomy" id="4113"/>
    <lineage>
        <taxon>Eukaryota</taxon>
        <taxon>Viridiplantae</taxon>
        <taxon>Streptophyta</taxon>
        <taxon>Embryophyta</taxon>
        <taxon>Tracheophyta</taxon>
        <taxon>Spermatophyta</taxon>
        <taxon>Magnoliopsida</taxon>
        <taxon>eudicotyledons</taxon>
        <taxon>Gunneridae</taxon>
        <taxon>Pentapetalae</taxon>
        <taxon>asterids</taxon>
        <taxon>lamiids</taxon>
        <taxon>Solanales</taxon>
        <taxon>Solanaceae</taxon>
        <taxon>Solanoideae</taxon>
        <taxon>Solaneae</taxon>
        <taxon>Solanum</taxon>
    </lineage>
</organism>
<dbReference type="InParanoid" id="M1A9W6"/>
<dbReference type="PaxDb" id="4113-PGSC0003DMT400018013"/>
<evidence type="ECO:0000313" key="2">
    <source>
        <dbReference type="Proteomes" id="UP000011115"/>
    </source>
</evidence>
<evidence type="ECO:0000313" key="1">
    <source>
        <dbReference type="EnsemblPlants" id="PGSC0003DMT400018013"/>
    </source>
</evidence>
<name>M1A9W6_SOLTU</name>
<reference evidence="1" key="2">
    <citation type="submission" date="2015-06" db="UniProtKB">
        <authorList>
            <consortium name="EnsemblPlants"/>
        </authorList>
    </citation>
    <scope>IDENTIFICATION</scope>
    <source>
        <strain evidence="1">DM1-3 516 R44</strain>
    </source>
</reference>
<dbReference type="AlphaFoldDB" id="M1A9W6"/>
<dbReference type="EnsemblPlants" id="PGSC0003DMT400018013">
    <property type="protein sequence ID" value="PGSC0003DMT400018013"/>
    <property type="gene ID" value="PGSC0003DMG400006996"/>
</dbReference>
<sequence length="91" mass="10372">MLCASISSYKDKDTATTGALAALLYCCREEDGEKQRIVVLGVVDVASYREDAVYCYVGLLFKRRFWVLLELEMGRVMEWTAGLLKLENKRV</sequence>
<dbReference type="Proteomes" id="UP000011115">
    <property type="component" value="Unassembled WGS sequence"/>
</dbReference>
<accession>M1A9W6</accession>
<protein>
    <submittedName>
        <fullName evidence="1">Uncharacterized protein</fullName>
    </submittedName>
</protein>
<dbReference type="HOGENOM" id="CLU_2431297_0_0_1"/>